<evidence type="ECO:0008006" key="5">
    <source>
        <dbReference type="Google" id="ProtNLM"/>
    </source>
</evidence>
<organism evidence="3 4">
    <name type="scientific">Roseburia amylophila</name>
    <dbReference type="NCBI Taxonomy" id="2981794"/>
    <lineage>
        <taxon>Bacteria</taxon>
        <taxon>Bacillati</taxon>
        <taxon>Bacillota</taxon>
        <taxon>Clostridia</taxon>
        <taxon>Lachnospirales</taxon>
        <taxon>Lachnospiraceae</taxon>
        <taxon>Roseburia</taxon>
    </lineage>
</organism>
<evidence type="ECO:0000313" key="3">
    <source>
        <dbReference type="EMBL" id="MCC2242541.1"/>
    </source>
</evidence>
<evidence type="ECO:0000313" key="4">
    <source>
        <dbReference type="Proteomes" id="UP001198893"/>
    </source>
</evidence>
<evidence type="ECO:0000256" key="2">
    <source>
        <dbReference type="SAM" id="MobiDB-lite"/>
    </source>
</evidence>
<dbReference type="Proteomes" id="UP001198893">
    <property type="component" value="Unassembled WGS sequence"/>
</dbReference>
<feature type="compositionally biased region" description="Polar residues" evidence="2">
    <location>
        <begin position="94"/>
        <end position="105"/>
    </location>
</feature>
<dbReference type="RefSeq" id="WP_227710294.1">
    <property type="nucleotide sequence ID" value="NZ_JAJEQW010000010.1"/>
</dbReference>
<keyword evidence="1" id="KW-0175">Coiled coil</keyword>
<comment type="caution">
    <text evidence="3">The sequence shown here is derived from an EMBL/GenBank/DDBJ whole genome shotgun (WGS) entry which is preliminary data.</text>
</comment>
<dbReference type="EMBL" id="JAJEQW010000010">
    <property type="protein sequence ID" value="MCC2242541.1"/>
    <property type="molecule type" value="Genomic_DNA"/>
</dbReference>
<accession>A0AAW4WCQ7</accession>
<sequence>MEEKIQKWEEEIEKITQRQKEMNAKYTEQIRELRKKIESAKQQLLVQNNEMIADAVRAIYGEVTEENIESFKATMQSLLEQKTGSTPAEEVKPEQQTTGSYFQQR</sequence>
<reference evidence="3" key="1">
    <citation type="submission" date="2021-10" db="EMBL/GenBank/DDBJ databases">
        <title>Anaerobic single-cell dispensing facilitates the cultivation of human gut bacteria.</title>
        <authorList>
            <person name="Afrizal A."/>
        </authorList>
    </citation>
    <scope>NUCLEOTIDE SEQUENCE</scope>
    <source>
        <strain evidence="3">CLA-AA-H204</strain>
    </source>
</reference>
<evidence type="ECO:0000256" key="1">
    <source>
        <dbReference type="SAM" id="Coils"/>
    </source>
</evidence>
<name>A0AAW4WCQ7_9FIRM</name>
<feature type="coiled-coil region" evidence="1">
    <location>
        <begin position="5"/>
        <end position="50"/>
    </location>
</feature>
<feature type="region of interest" description="Disordered" evidence="2">
    <location>
        <begin position="79"/>
        <end position="105"/>
    </location>
</feature>
<proteinExistence type="predicted"/>
<dbReference type="AlphaFoldDB" id="A0AAW4WCQ7"/>
<gene>
    <name evidence="3" type="ORF">LKD47_09560</name>
</gene>
<protein>
    <recommendedName>
        <fullName evidence="5">DUF4315 family protein</fullName>
    </recommendedName>
</protein>